<sequence>MRSYQPLVLCLFSSLILCACEQSNPPQQQSERVTQVSTLSQNNIADLTADIAALQSLQAFKFSQDEYIQKTPSSAEEKLNFAKQYDHELNELELKSIEANRYRTQLKSFIQLSREYQQNVSQKDSNQTEQKELMQKQQRAQIELENTYRQMEKTISASHS</sequence>
<proteinExistence type="predicted"/>
<dbReference type="AlphaFoldDB" id="A0AAW8J4J0"/>
<protein>
    <submittedName>
        <fullName evidence="2">Uncharacterized protein</fullName>
    </submittedName>
</protein>
<evidence type="ECO:0000256" key="1">
    <source>
        <dbReference type="SAM" id="SignalP"/>
    </source>
</evidence>
<dbReference type="RefSeq" id="WP_308980657.1">
    <property type="nucleotide sequence ID" value="NZ_JAVIDL010000001.1"/>
</dbReference>
<dbReference type="PROSITE" id="PS51257">
    <property type="entry name" value="PROKAR_LIPOPROTEIN"/>
    <property type="match status" value="1"/>
</dbReference>
<feature type="signal peptide" evidence="1">
    <location>
        <begin position="1"/>
        <end position="19"/>
    </location>
</feature>
<evidence type="ECO:0000313" key="2">
    <source>
        <dbReference type="EMBL" id="MDQ8934140.1"/>
    </source>
</evidence>
<accession>A0AAW8J4J0</accession>
<dbReference type="EMBL" id="JAVIDL010000001">
    <property type="protein sequence ID" value="MDQ8934140.1"/>
    <property type="molecule type" value="Genomic_DNA"/>
</dbReference>
<keyword evidence="1" id="KW-0732">Signal</keyword>
<feature type="chain" id="PRO_5043925377" evidence="1">
    <location>
        <begin position="20"/>
        <end position="160"/>
    </location>
</feature>
<comment type="caution">
    <text evidence="2">The sequence shown here is derived from an EMBL/GenBank/DDBJ whole genome shotgun (WGS) entry which is preliminary data.</text>
</comment>
<evidence type="ECO:0000313" key="3">
    <source>
        <dbReference type="Proteomes" id="UP001243844"/>
    </source>
</evidence>
<dbReference type="Proteomes" id="UP001243844">
    <property type="component" value="Unassembled WGS sequence"/>
</dbReference>
<reference evidence="2" key="1">
    <citation type="submission" date="2023-08" db="EMBL/GenBank/DDBJ databases">
        <title>Emergence of clinically-relevant ST2 carbapenem-resistant Acinetobacter baumannii strains in hospital sewages in Zhejiang, East of China.</title>
        <authorList>
            <person name="Kaichao C."/>
            <person name="Zhang R."/>
        </authorList>
    </citation>
    <scope>NUCLEOTIDE SEQUENCE</scope>
    <source>
        <strain evidence="2">M-RB-37</strain>
    </source>
</reference>
<name>A0AAW8J4J0_9GAMM</name>
<gene>
    <name evidence="2" type="ORF">RFH47_00055</name>
</gene>
<organism evidence="2 3">
    <name type="scientific">Acinetobacter rudis</name>
    <dbReference type="NCBI Taxonomy" id="632955"/>
    <lineage>
        <taxon>Bacteria</taxon>
        <taxon>Pseudomonadati</taxon>
        <taxon>Pseudomonadota</taxon>
        <taxon>Gammaproteobacteria</taxon>
        <taxon>Moraxellales</taxon>
        <taxon>Moraxellaceae</taxon>
        <taxon>Acinetobacter</taxon>
    </lineage>
</organism>